<evidence type="ECO:0000256" key="24">
    <source>
        <dbReference type="ARBA" id="ARBA00046376"/>
    </source>
</evidence>
<evidence type="ECO:0000256" key="12">
    <source>
        <dbReference type="ARBA" id="ARBA00044891"/>
    </source>
</evidence>
<evidence type="ECO:0000256" key="25">
    <source>
        <dbReference type="SAM" id="Phobius"/>
    </source>
</evidence>
<comment type="subcellular location">
    <subcellularLocation>
        <location evidence="1">Lysosome membrane</location>
        <topology evidence="1">Multi-pass membrane protein</topology>
    </subcellularLocation>
</comment>
<feature type="transmembrane region" description="Helical" evidence="25">
    <location>
        <begin position="51"/>
        <end position="73"/>
    </location>
</feature>
<keyword evidence="28" id="KW-1185">Reference proteome</keyword>
<comment type="catalytic activity">
    <reaction evidence="11">
        <text>L-alpha-aminoacyl-L-histidine(out) = L-alpha-aminoacyl-L-histidine(in)</text>
        <dbReference type="Rhea" id="RHEA:79375"/>
        <dbReference type="ChEBI" id="CHEBI:229967"/>
    </reaction>
</comment>
<dbReference type="PROSITE" id="PS00216">
    <property type="entry name" value="SUGAR_TRANSPORT_1"/>
    <property type="match status" value="1"/>
</dbReference>
<feature type="transmembrane region" description="Helical" evidence="25">
    <location>
        <begin position="134"/>
        <end position="153"/>
    </location>
</feature>
<evidence type="ECO:0000256" key="14">
    <source>
        <dbReference type="ARBA" id="ARBA00044898"/>
    </source>
</evidence>
<dbReference type="Gene3D" id="1.20.1250.20">
    <property type="entry name" value="MFS general substrate transporter like domains"/>
    <property type="match status" value="2"/>
</dbReference>
<evidence type="ECO:0000256" key="21">
    <source>
        <dbReference type="ARBA" id="ARBA00044985"/>
    </source>
</evidence>
<feature type="transmembrane region" description="Helical" evidence="25">
    <location>
        <begin position="311"/>
        <end position="335"/>
    </location>
</feature>
<feature type="transmembrane region" description="Helical" evidence="25">
    <location>
        <begin position="12"/>
        <end position="31"/>
    </location>
</feature>
<dbReference type="RefSeq" id="WP_013943682.1">
    <property type="nucleotide sequence ID" value="NC_015713.1"/>
</dbReference>
<evidence type="ECO:0000256" key="17">
    <source>
        <dbReference type="ARBA" id="ARBA00044903"/>
    </source>
</evidence>
<sequence>MSEQQDFRKVLGFFIYCLATLFLIYEMALQVSPSVMTHQLMAAYKIDARGLGILASFYFYSYTLMQIPVGVLYDRYGPRLLISLAAFVCAAGSLFFGLTRDLYLAGLGRFFMGIGSSFAFVGVLVVATRWFPPYVFAFLVGVAQFLAAIGALGGELPLAVLVNEYGWRTVMVLSGFFGLVIALVCAMIIRDYPSSHLHPPPQPHHHVWKELKEIFHSGQTWWTALYAFSSWGPIAVFAALWGVPYIMLKYNISNTKAAFAVAMIWIGLAAMSPFLGWFSDKLGRRCILLTTTSFIGLIGSIVAIYIPGIPFWLSCIFLFFIGMAAAGQILTFALVKDNNRHSRIATAIGLNNMAVVIGGALFQPFVGYILDIFWNGQTERGIPIYSIENYHIGLIVVPICFAIGAIVSLFFIRETYCRAQYNDYSDYVH</sequence>
<keyword evidence="7" id="KW-0458">Lysosome</keyword>
<evidence type="ECO:0000256" key="8">
    <source>
        <dbReference type="ARBA" id="ARBA00044876"/>
    </source>
</evidence>
<comment type="catalytic activity">
    <reaction evidence="19">
        <text>L-alanyl-L-lysine(out) = L-alanyl-L-lysine(in)</text>
        <dbReference type="Rhea" id="RHEA:79415"/>
        <dbReference type="ChEBI" id="CHEBI:192470"/>
    </reaction>
</comment>
<feature type="transmembrane region" description="Helical" evidence="25">
    <location>
        <begin position="347"/>
        <end position="370"/>
    </location>
</feature>
<feature type="transmembrane region" description="Helical" evidence="25">
    <location>
        <begin position="286"/>
        <end position="305"/>
    </location>
</feature>
<evidence type="ECO:0000256" key="22">
    <source>
        <dbReference type="ARBA" id="ARBA00045018"/>
    </source>
</evidence>
<comment type="catalytic activity">
    <reaction evidence="10">
        <text>L-alpha-aminoacyl-L-arginine(out) = L-alpha-aminoacyl-L-arginine(in)</text>
        <dbReference type="Rhea" id="RHEA:79367"/>
        <dbReference type="ChEBI" id="CHEBI:229968"/>
    </reaction>
</comment>
<comment type="catalytic activity">
    <reaction evidence="13">
        <text>L-alpha-aminoacyl-L-lysine(out) = L-alpha-aminoacyl-L-lysine(in)</text>
        <dbReference type="Rhea" id="RHEA:79383"/>
        <dbReference type="ChEBI" id="CHEBI:229966"/>
    </reaction>
</comment>
<dbReference type="GO" id="GO:0022857">
    <property type="term" value="F:transmembrane transporter activity"/>
    <property type="evidence" value="ECO:0007669"/>
    <property type="project" value="InterPro"/>
</dbReference>
<proteinExistence type="inferred from homology"/>
<dbReference type="Proteomes" id="UP000000496">
    <property type="component" value="Chromosome gsn.131"/>
</dbReference>
<evidence type="ECO:0000256" key="13">
    <source>
        <dbReference type="ARBA" id="ARBA00044893"/>
    </source>
</evidence>
<comment type="catalytic activity">
    <reaction evidence="14">
        <text>L-aspartyl-L-lysine(out) = L-aspartyl-L-lysine(in)</text>
        <dbReference type="Rhea" id="RHEA:79411"/>
        <dbReference type="ChEBI" id="CHEBI:229953"/>
    </reaction>
</comment>
<keyword evidence="5 25" id="KW-1133">Transmembrane helix</keyword>
<reference key="1">
    <citation type="journal article" date="2011" name="Mol. Biol. Evol.">
        <title>Unity in variety -- the pan-genome of the Chlamydiae.</title>
        <authorList>
            <person name="Collingro A."/>
            <person name="Tischler P."/>
            <person name="Weinmaier T."/>
            <person name="Penz T."/>
            <person name="Heinz E."/>
            <person name="Brunham R.C."/>
            <person name="Read T.D."/>
            <person name="Bavoil P.M."/>
            <person name="Sachse K."/>
            <person name="Kahane S."/>
            <person name="Friedman M.G."/>
            <person name="Rattei T."/>
            <person name="Myers G.S.A."/>
            <person name="Horn M."/>
        </authorList>
    </citation>
    <scope>NUCLEOTIDE SEQUENCE</scope>
    <source>
        <strain>Z</strain>
    </source>
</reference>
<comment type="catalytic activity">
    <reaction evidence="18">
        <text>L-histidyl-L-alpha-amino acid(out) = L-histidyl-L-alpha-amino acid(in)</text>
        <dbReference type="Rhea" id="RHEA:79379"/>
        <dbReference type="ChEBI" id="CHEBI:229964"/>
    </reaction>
</comment>
<dbReference type="EMBL" id="FR872582">
    <property type="protein sequence ID" value="CCB89215.1"/>
    <property type="molecule type" value="Genomic_DNA"/>
</dbReference>
<comment type="similarity">
    <text evidence="2">Belongs to the major facilitator superfamily.</text>
</comment>
<dbReference type="SUPFAM" id="SSF103473">
    <property type="entry name" value="MFS general substrate transporter"/>
    <property type="match status" value="1"/>
</dbReference>
<evidence type="ECO:0000256" key="7">
    <source>
        <dbReference type="ARBA" id="ARBA00023228"/>
    </source>
</evidence>
<evidence type="ECO:0000259" key="26">
    <source>
        <dbReference type="PROSITE" id="PS50850"/>
    </source>
</evidence>
<feature type="transmembrane region" description="Helical" evidence="25">
    <location>
        <begin position="221"/>
        <end position="246"/>
    </location>
</feature>
<comment type="subunit">
    <text evidence="24">Homodimer. Interacts with lysosomal protein GLMP (via lumenal domain); the interaction starts while both proteins are still in the endoplasmic reticulum and is required for stabilization of MFSD1 in lysosomes but has no direct effect on its targeting to lysosomes or transporter activity.</text>
</comment>
<protein>
    <recommendedName>
        <fullName evidence="21">Lysosomal dipeptide transporter MFSD1</fullName>
    </recommendedName>
    <alternativeName>
        <fullName evidence="22">Major facilitator superfamily domain-containing protein 1</fullName>
    </alternativeName>
</protein>
<evidence type="ECO:0000256" key="16">
    <source>
        <dbReference type="ARBA" id="ARBA00044900"/>
    </source>
</evidence>
<feature type="transmembrane region" description="Helical" evidence="25">
    <location>
        <begin position="165"/>
        <end position="189"/>
    </location>
</feature>
<evidence type="ECO:0000256" key="2">
    <source>
        <dbReference type="ARBA" id="ARBA00008335"/>
    </source>
</evidence>
<name>F8L8S2_SIMNZ</name>
<evidence type="ECO:0000256" key="4">
    <source>
        <dbReference type="ARBA" id="ARBA00022692"/>
    </source>
</evidence>
<evidence type="ECO:0000256" key="1">
    <source>
        <dbReference type="ARBA" id="ARBA00004155"/>
    </source>
</evidence>
<comment type="catalytic activity">
    <reaction evidence="16">
        <text>L-lysyl-L-lysine(out) = L-lysyl-L-lysine(in)</text>
        <dbReference type="Rhea" id="RHEA:79403"/>
        <dbReference type="ChEBI" id="CHEBI:229956"/>
    </reaction>
</comment>
<feature type="transmembrane region" description="Helical" evidence="25">
    <location>
        <begin position="390"/>
        <end position="412"/>
    </location>
</feature>
<organism evidence="27 28">
    <name type="scientific">Simkania negevensis (strain ATCC VR-1471 / DSM 27360 / Z)</name>
    <dbReference type="NCBI Taxonomy" id="331113"/>
    <lineage>
        <taxon>Bacteria</taxon>
        <taxon>Pseudomonadati</taxon>
        <taxon>Chlamydiota</taxon>
        <taxon>Chlamydiia</taxon>
        <taxon>Parachlamydiales</taxon>
        <taxon>Simkaniaceae</taxon>
        <taxon>Simkania</taxon>
    </lineage>
</organism>
<comment type="function">
    <text evidence="23">Lysosomal dipeptide uniporter that selectively exports lysine, arginine or histidine-containing dipeptides with a net positive charge from the lysosome lumen into the cytosol. Could play a role in a specific type of protein O-glycosylation indirectly regulating macrophages migration and tissue invasion. Also essential for liver homeostasis.</text>
</comment>
<dbReference type="InterPro" id="IPR036259">
    <property type="entry name" value="MFS_trans_sf"/>
</dbReference>
<feature type="domain" description="Major facilitator superfamily (MFS) profile" evidence="26">
    <location>
        <begin position="12"/>
        <end position="416"/>
    </location>
</feature>
<feature type="transmembrane region" description="Helical" evidence="25">
    <location>
        <begin position="110"/>
        <end position="127"/>
    </location>
</feature>
<evidence type="ECO:0000313" key="27">
    <source>
        <dbReference type="EMBL" id="CCB89215.1"/>
    </source>
</evidence>
<evidence type="ECO:0000313" key="28">
    <source>
        <dbReference type="Proteomes" id="UP000000496"/>
    </source>
</evidence>
<dbReference type="GO" id="GO:0005765">
    <property type="term" value="C:lysosomal membrane"/>
    <property type="evidence" value="ECO:0007669"/>
    <property type="project" value="UniProtKB-SubCell"/>
</dbReference>
<evidence type="ECO:0000256" key="9">
    <source>
        <dbReference type="ARBA" id="ARBA00044878"/>
    </source>
</evidence>
<comment type="catalytic activity">
    <reaction evidence="15">
        <text>L-arginyl-L-alpha-amino acid(out) = L-arginyl-L-alpha-amino acid(in)</text>
        <dbReference type="Rhea" id="RHEA:79371"/>
        <dbReference type="ChEBI" id="CHEBI:84315"/>
    </reaction>
</comment>
<dbReference type="InterPro" id="IPR052187">
    <property type="entry name" value="MFSD1"/>
</dbReference>
<evidence type="ECO:0000256" key="10">
    <source>
        <dbReference type="ARBA" id="ARBA00044881"/>
    </source>
</evidence>
<feature type="transmembrane region" description="Helical" evidence="25">
    <location>
        <begin position="80"/>
        <end position="98"/>
    </location>
</feature>
<evidence type="ECO:0000256" key="19">
    <source>
        <dbReference type="ARBA" id="ARBA00044919"/>
    </source>
</evidence>
<keyword evidence="4 25" id="KW-0812">Transmembrane</keyword>
<dbReference type="HOGENOM" id="CLU_001265_62_1_0"/>
<keyword evidence="3" id="KW-0813">Transport</keyword>
<dbReference type="PROSITE" id="PS50850">
    <property type="entry name" value="MFS"/>
    <property type="match status" value="1"/>
</dbReference>
<dbReference type="PANTHER" id="PTHR23512">
    <property type="entry name" value="MAJOR FACILITATOR SUPERFAMILY DOMAIN-CONTAINING PROTEIN 1"/>
    <property type="match status" value="1"/>
</dbReference>
<dbReference type="STRING" id="331113.SNE_A13380"/>
<comment type="catalytic activity">
    <reaction evidence="12">
        <text>L-lysyl-L-alpha-amino acid(out) = L-lysyl-L-alpha-amino acid(in)</text>
        <dbReference type="Rhea" id="RHEA:79387"/>
        <dbReference type="ChEBI" id="CHEBI:229965"/>
    </reaction>
</comment>
<comment type="catalytic activity">
    <reaction evidence="20">
        <text>L-lysyl-glycine(out) = L-lysyl-glycine(in)</text>
        <dbReference type="Rhea" id="RHEA:79407"/>
        <dbReference type="ChEBI" id="CHEBI:191202"/>
    </reaction>
</comment>
<dbReference type="InterPro" id="IPR005829">
    <property type="entry name" value="Sugar_transporter_CS"/>
</dbReference>
<evidence type="ECO:0000256" key="23">
    <source>
        <dbReference type="ARBA" id="ARBA00045709"/>
    </source>
</evidence>
<dbReference type="AlphaFoldDB" id="F8L8S2"/>
<dbReference type="Pfam" id="PF07690">
    <property type="entry name" value="MFS_1"/>
    <property type="match status" value="1"/>
</dbReference>
<dbReference type="InterPro" id="IPR020846">
    <property type="entry name" value="MFS_dom"/>
</dbReference>
<dbReference type="OrthoDB" id="6360at2"/>
<feature type="transmembrane region" description="Helical" evidence="25">
    <location>
        <begin position="258"/>
        <end position="279"/>
    </location>
</feature>
<evidence type="ECO:0000256" key="18">
    <source>
        <dbReference type="ARBA" id="ARBA00044912"/>
    </source>
</evidence>
<evidence type="ECO:0000256" key="15">
    <source>
        <dbReference type="ARBA" id="ARBA00044899"/>
    </source>
</evidence>
<reference evidence="27 28" key="2">
    <citation type="journal article" date="2011" name="Mol. Biol. Evol.">
        <title>Unity in variety--the pan-genome of the Chlamydiae.</title>
        <authorList>
            <person name="Collingro A."/>
            <person name="Tischler P."/>
            <person name="Weinmaier T."/>
            <person name="Penz T."/>
            <person name="Heinz E."/>
            <person name="Brunham R.C."/>
            <person name="Read T.D."/>
            <person name="Bavoil P.M."/>
            <person name="Sachse K."/>
            <person name="Kahane S."/>
            <person name="Friedman M.G."/>
            <person name="Rattei T."/>
            <person name="Myers G.S."/>
            <person name="Horn M."/>
        </authorList>
    </citation>
    <scope>NUCLEOTIDE SEQUENCE [LARGE SCALE GENOMIC DNA]</scope>
    <source>
        <strain evidence="28">ATCC VR-1471 / Z</strain>
    </source>
</reference>
<comment type="catalytic activity">
    <reaction evidence="9">
        <text>L-histidyl-glycine(out) = L-histidyl-glycine(in)</text>
        <dbReference type="Rhea" id="RHEA:79395"/>
        <dbReference type="ChEBI" id="CHEBI:229957"/>
    </reaction>
</comment>
<evidence type="ECO:0000256" key="3">
    <source>
        <dbReference type="ARBA" id="ARBA00022448"/>
    </source>
</evidence>
<comment type="catalytic activity">
    <reaction evidence="8">
        <text>L-lysyl-L-alanine(out) = L-lysyl-L-alanine(in)</text>
        <dbReference type="Rhea" id="RHEA:79399"/>
        <dbReference type="ChEBI" id="CHEBI:229954"/>
    </reaction>
</comment>
<dbReference type="PANTHER" id="PTHR23512:SF3">
    <property type="entry name" value="MAJOR FACILITATOR SUPERFAMILY DOMAIN-CONTAINING PROTEIN 1"/>
    <property type="match status" value="1"/>
</dbReference>
<keyword evidence="6 25" id="KW-0472">Membrane</keyword>
<evidence type="ECO:0000256" key="11">
    <source>
        <dbReference type="ARBA" id="ARBA00044884"/>
    </source>
</evidence>
<comment type="catalytic activity">
    <reaction evidence="17">
        <text>L-arginyl-glycine(out) = L-arginyl-glycine(in)</text>
        <dbReference type="Rhea" id="RHEA:79391"/>
        <dbReference type="ChEBI" id="CHEBI:229955"/>
    </reaction>
</comment>
<dbReference type="KEGG" id="sng:SNE_A13380"/>
<evidence type="ECO:0000256" key="20">
    <source>
        <dbReference type="ARBA" id="ARBA00044924"/>
    </source>
</evidence>
<accession>F8L8S2</accession>
<dbReference type="InterPro" id="IPR011701">
    <property type="entry name" value="MFS"/>
</dbReference>
<dbReference type="eggNOG" id="COG2271">
    <property type="taxonomic scope" value="Bacteria"/>
</dbReference>
<gene>
    <name evidence="27" type="ordered locus">SNE_A13380</name>
</gene>
<evidence type="ECO:0000256" key="6">
    <source>
        <dbReference type="ARBA" id="ARBA00023136"/>
    </source>
</evidence>
<evidence type="ECO:0000256" key="5">
    <source>
        <dbReference type="ARBA" id="ARBA00022989"/>
    </source>
</evidence>